<accession>A0ABP9Z6G3</accession>
<evidence type="ECO:0000313" key="2">
    <source>
        <dbReference type="EMBL" id="GAA5814717.1"/>
    </source>
</evidence>
<comment type="caution">
    <text evidence="2">The sequence shown here is derived from an EMBL/GenBank/DDBJ whole genome shotgun (WGS) entry which is preliminary data.</text>
</comment>
<evidence type="ECO:0000256" key="1">
    <source>
        <dbReference type="SAM" id="Phobius"/>
    </source>
</evidence>
<gene>
    <name evidence="2" type="ORF">MFLAVUS_008217</name>
</gene>
<keyword evidence="1" id="KW-1133">Transmembrane helix</keyword>
<name>A0ABP9Z6G3_9FUNG</name>
<evidence type="ECO:0000313" key="3">
    <source>
        <dbReference type="Proteomes" id="UP001473302"/>
    </source>
</evidence>
<reference evidence="2 3" key="1">
    <citation type="submission" date="2024-04" db="EMBL/GenBank/DDBJ databases">
        <title>genome sequences of Mucor flavus KT1a and Helicostylum pulchrum KT1b strains isolated from the surface of a dry-aged beef.</title>
        <authorList>
            <person name="Toyotome T."/>
            <person name="Hosono M."/>
            <person name="Torimaru M."/>
            <person name="Fukuda K."/>
            <person name="Mikami N."/>
        </authorList>
    </citation>
    <scope>NUCLEOTIDE SEQUENCE [LARGE SCALE GENOMIC DNA]</scope>
    <source>
        <strain evidence="2 3">KT1a</strain>
    </source>
</reference>
<keyword evidence="1" id="KW-0812">Transmembrane</keyword>
<proteinExistence type="predicted"/>
<keyword evidence="3" id="KW-1185">Reference proteome</keyword>
<feature type="transmembrane region" description="Helical" evidence="1">
    <location>
        <begin position="15"/>
        <end position="35"/>
    </location>
</feature>
<protein>
    <submittedName>
        <fullName evidence="2">Uncharacterized protein</fullName>
    </submittedName>
</protein>
<keyword evidence="1" id="KW-0472">Membrane</keyword>
<organism evidence="2 3">
    <name type="scientific">Mucor flavus</name>
    <dbReference type="NCBI Taxonomy" id="439312"/>
    <lineage>
        <taxon>Eukaryota</taxon>
        <taxon>Fungi</taxon>
        <taxon>Fungi incertae sedis</taxon>
        <taxon>Mucoromycota</taxon>
        <taxon>Mucoromycotina</taxon>
        <taxon>Mucoromycetes</taxon>
        <taxon>Mucorales</taxon>
        <taxon>Mucorineae</taxon>
        <taxon>Mucoraceae</taxon>
        <taxon>Mucor</taxon>
    </lineage>
</organism>
<dbReference type="EMBL" id="BAABUK010000022">
    <property type="protein sequence ID" value="GAA5814717.1"/>
    <property type="molecule type" value="Genomic_DNA"/>
</dbReference>
<dbReference type="Proteomes" id="UP001473302">
    <property type="component" value="Unassembled WGS sequence"/>
</dbReference>
<sequence length="228" mass="25745">MITFTRMLPLTTKQLFLGVIAMVVINMCFLFSLLYDTNINVQDLVSKRISVVILTKDGQRNTASLKSNFPQAKIAIGNNITSDIELDSFELMYKEKYIQELESFVDNGHTMLVMLLEDDVIPVYTNKTLWYHLALNTIPLFSNDQANFDCSKRGFLLSTSFSDNKSLCRIFSKETLVSQVRCLRSIPDPIDIAIGYCQEQLGITQKRFLAFVHSGMPSLIGHVNAGIV</sequence>